<dbReference type="EMBL" id="RQFP01000001">
    <property type="protein sequence ID" value="TGK95370.1"/>
    <property type="molecule type" value="Genomic_DNA"/>
</dbReference>
<dbReference type="AlphaFoldDB" id="A0A2M9XYG8"/>
<name>A0A2M9XYG8_9LEPT</name>
<dbReference type="OrthoDB" id="337246at2"/>
<dbReference type="InterPro" id="IPR011652">
    <property type="entry name" value="MORN_2"/>
</dbReference>
<evidence type="ECO:0000313" key="2">
    <source>
        <dbReference type="Proteomes" id="UP000297891"/>
    </source>
</evidence>
<dbReference type="Pfam" id="PF07661">
    <property type="entry name" value="MORN_2"/>
    <property type="match status" value="2"/>
</dbReference>
<dbReference type="Gene3D" id="3.90.930.1">
    <property type="match status" value="1"/>
</dbReference>
<reference evidence="1" key="1">
    <citation type="journal article" date="2019" name="PLoS Negl. Trop. Dis.">
        <title>Revisiting the worldwide diversity of Leptospira species in the environment.</title>
        <authorList>
            <person name="Vincent A.T."/>
            <person name="Schiettekatte O."/>
            <person name="Bourhy P."/>
            <person name="Veyrier F.J."/>
            <person name="Picardeau M."/>
        </authorList>
    </citation>
    <scope>NUCLEOTIDE SEQUENCE [LARGE SCALE GENOMIC DNA]</scope>
    <source>
        <strain evidence="1">201800277</strain>
    </source>
</reference>
<dbReference type="Proteomes" id="UP000297891">
    <property type="component" value="Unassembled WGS sequence"/>
</dbReference>
<evidence type="ECO:0000313" key="1">
    <source>
        <dbReference type="EMBL" id="TGK95370.1"/>
    </source>
</evidence>
<proteinExistence type="predicted"/>
<gene>
    <name evidence="1" type="ORF">EHQ30_01665</name>
</gene>
<dbReference type="SUPFAM" id="SSF82185">
    <property type="entry name" value="Histone H3 K4-specific methyltransferase SET7/9 N-terminal domain"/>
    <property type="match status" value="2"/>
</dbReference>
<evidence type="ECO:0008006" key="3">
    <source>
        <dbReference type="Google" id="ProtNLM"/>
    </source>
</evidence>
<keyword evidence="2" id="KW-1185">Reference proteome</keyword>
<organism evidence="1 2">
    <name type="scientific">Leptospira brenneri</name>
    <dbReference type="NCBI Taxonomy" id="2023182"/>
    <lineage>
        <taxon>Bacteria</taxon>
        <taxon>Pseudomonadati</taxon>
        <taxon>Spirochaetota</taxon>
        <taxon>Spirochaetia</taxon>
        <taxon>Leptospirales</taxon>
        <taxon>Leptospiraceae</taxon>
        <taxon>Leptospira</taxon>
    </lineage>
</organism>
<protein>
    <recommendedName>
        <fullName evidence="3">Membrane-binding protein</fullName>
    </recommendedName>
</protein>
<sequence length="248" mass="28598">MKMTSASTPIKDSSIWIFVSLLLFVLLIGLVLGPCKGTVARPGSVPKEAEYHKKTNYYKLTANGIHREWYENGNLVTEVPVNEFGQPNGISKRFNYITGIPIMEGQFLNGDRDGLWKFTFSDGKPYIELGYKSGYRKKQLWIQTAELGNETGSYYRYFRNGRLNEKGFFDGGFRTGDWVRYYPDTKVEEKGSYENDKKVGEWFYYYPTGTKEASEIYSSEGELIKRSTYYPNGELWCLVQKGKEPECH</sequence>
<accession>A0A2M9XYG8</accession>
<comment type="caution">
    <text evidence="1">The sequence shown here is derived from an EMBL/GenBank/DDBJ whole genome shotgun (WGS) entry which is preliminary data.</text>
</comment>